<dbReference type="CDD" id="cd18808">
    <property type="entry name" value="SF1_C_Upf1"/>
    <property type="match status" value="1"/>
</dbReference>
<feature type="compositionally biased region" description="Basic and acidic residues" evidence="5">
    <location>
        <begin position="364"/>
        <end position="373"/>
    </location>
</feature>
<feature type="region of interest" description="Disordered" evidence="5">
    <location>
        <begin position="1107"/>
        <end position="1196"/>
    </location>
</feature>
<feature type="domain" description="DNA2/NAM7 helicase helicase" evidence="6">
    <location>
        <begin position="768"/>
        <end position="810"/>
    </location>
</feature>
<feature type="region of interest" description="Disordered" evidence="5">
    <location>
        <begin position="1308"/>
        <end position="1337"/>
    </location>
</feature>
<sequence>MDGKKTIRVIPHRFQRPTGAAGQRQQQVSDDTVPVLPCLSLTDGRRRSGRAPEVASNIEVTGALAGAASRAPPVKAKGDALEYARNLIMSHVAAWKPHELLQAADQNMDKLLSVRERDTYRVPKNEFGSYSEYLDYFVPLVLMDLRAAAAASIQASISAGFLTASEPLFRTAAANKVNKRDAAGIERVLVTSSTDIPKDDRWRCVVQVKRYGSGEKQVKIQKWDLVAVWPLEDTGAELGRKGNRAPECAGGIPVSAVVGVVIRASEYAEGWTCEIRVASASATTAVTLDQAGDAVPDHDSGERTDGTAKADVVDLTLDDKVGIVSQEAQFRAENLRTNPATKAPVAREPGEIVIGPGGIELPAKEKKLKQEQKLKRKRERERAEKEAEASRKDKKRKEHAEHKRRKDDVEEKKIEEGEEQEWALVRLGSIVTYQREVAAVYSIRDAPLLQAILRPGAKGMETEQDRGILQYKFGLIPKVMEHYALNESQRAAVSDAVTLEKGFSVIQGPPGTGKTKTLVALLNASHLYFYQQHYDLVLAHARSLVTAQGTLDLNRTGHARFPHKRRILVCAPSNAAVDEILFRVKMGGFVDGFSKRYDPPLCRVGMGDRISASSQHLTAEKQAETFFSRIDEEVEKMRRSLEDTKDTLRKGFITAKLRAINDEATRLRQLLLELPMNSQNDGKVISIHTDYEKLQSKCLRYCIAMDDKLSHEERVRAVARCLANDAELVFATLSGAAHLFALGPRALQYQGLTPLFGVEQSPHIDGGVFDAVIIDEAAQATETSSLIPVSLGASRCVLVGDPQQLTATVLGTGMSAVAYSLSLLERKCLAGKVPLMLKQQYRMHPSISLFPRKHFYKSELADDESVLTDRDAPYHNTAFKERFGPYLFMDIRMGGEEQSRKSLVNRTEAHVAALLYKNIRSACPTCELFTTTAASSVVSQSRFGVVTPYKGQQDILRAEFNSVGANDIEIDTVDAYQGREKDFMIFSCVRSNAKSGSIGFVRDIRRMNVGITRAKYSLIIMGNAQSLMAGSKDWRALIEDARERGLVLRVDSPQRAISKGRIPKATYLNDPVDASQRKKKVDSETSKTASAQSAAYERVTGAALSDEGPFLVASKPRTTRKESEKNQKSGAAEPGTGSRPQQEVGHEQMHRQSSAVASISAVPQPFPQQQAHGLGPLQSRPHPLSQLHPAPPGAAPTELPAIVDLKAALSHAVATGSLARDIGMLSQRAQMLGVPQEVFMEMINRAAQDYTLRNRTAPIAPILNGAPNELPFSQPLPPHGRPHIAPVYPPPVQSATEAAVFQRMPFSSMPLQGAPMPHTQWPGSSDPRPSRAQLRKN</sequence>
<feature type="domain" description="DNA2/NAM7 helicase-like C-terminal" evidence="7">
    <location>
        <begin position="819"/>
        <end position="1024"/>
    </location>
</feature>
<dbReference type="OrthoDB" id="6513042at2759"/>
<dbReference type="CDD" id="cd18042">
    <property type="entry name" value="DEXXQc_SETX"/>
    <property type="match status" value="1"/>
</dbReference>
<evidence type="ECO:0000256" key="1">
    <source>
        <dbReference type="ARBA" id="ARBA00022741"/>
    </source>
</evidence>
<keyword evidence="9" id="KW-1185">Reference proteome</keyword>
<dbReference type="InterPro" id="IPR047187">
    <property type="entry name" value="SF1_C_Upf1"/>
</dbReference>
<evidence type="ECO:0000256" key="2">
    <source>
        <dbReference type="ARBA" id="ARBA00022801"/>
    </source>
</evidence>
<dbReference type="InterPro" id="IPR045055">
    <property type="entry name" value="DNA2/NAM7-like"/>
</dbReference>
<dbReference type="EMBL" id="VRMN01000006">
    <property type="protein sequence ID" value="KAA8493683.1"/>
    <property type="molecule type" value="Genomic_DNA"/>
</dbReference>
<dbReference type="Pfam" id="PF13086">
    <property type="entry name" value="AAA_11"/>
    <property type="match status" value="2"/>
</dbReference>
<dbReference type="InterPro" id="IPR041677">
    <property type="entry name" value="DNA2/NAM7_AAA_11"/>
</dbReference>
<evidence type="ECO:0000256" key="3">
    <source>
        <dbReference type="ARBA" id="ARBA00022806"/>
    </source>
</evidence>
<feature type="compositionally biased region" description="Basic and acidic residues" evidence="5">
    <location>
        <begin position="398"/>
        <end position="413"/>
    </location>
</feature>
<gene>
    <name evidence="8" type="ORF">FVE85_4820</name>
</gene>
<keyword evidence="3 8" id="KW-0347">Helicase</keyword>
<dbReference type="InterPro" id="IPR027417">
    <property type="entry name" value="P-loop_NTPase"/>
</dbReference>
<dbReference type="SUPFAM" id="SSF52540">
    <property type="entry name" value="P-loop containing nucleoside triphosphate hydrolases"/>
    <property type="match status" value="1"/>
</dbReference>
<dbReference type="GO" id="GO:0004386">
    <property type="term" value="F:helicase activity"/>
    <property type="evidence" value="ECO:0007669"/>
    <property type="project" value="UniProtKB-KW"/>
</dbReference>
<evidence type="ECO:0000256" key="4">
    <source>
        <dbReference type="ARBA" id="ARBA00022840"/>
    </source>
</evidence>
<dbReference type="InterPro" id="IPR041679">
    <property type="entry name" value="DNA2/NAM7-like_C"/>
</dbReference>
<dbReference type="GO" id="GO:0005694">
    <property type="term" value="C:chromosome"/>
    <property type="evidence" value="ECO:0007669"/>
    <property type="project" value="UniProtKB-ARBA"/>
</dbReference>
<dbReference type="GO" id="GO:0005524">
    <property type="term" value="F:ATP binding"/>
    <property type="evidence" value="ECO:0007669"/>
    <property type="project" value="UniProtKB-KW"/>
</dbReference>
<evidence type="ECO:0000259" key="6">
    <source>
        <dbReference type="Pfam" id="PF13086"/>
    </source>
</evidence>
<keyword evidence="4" id="KW-0067">ATP-binding</keyword>
<keyword evidence="1" id="KW-0547">Nucleotide-binding</keyword>
<dbReference type="PANTHER" id="PTHR10887">
    <property type="entry name" value="DNA2/NAM7 HELICASE FAMILY"/>
    <property type="match status" value="1"/>
</dbReference>
<feature type="domain" description="DNA2/NAM7 helicase helicase" evidence="6">
    <location>
        <begin position="485"/>
        <end position="738"/>
    </location>
</feature>
<dbReference type="FunFam" id="3.40.50.300:FF:000326">
    <property type="entry name" value="P-loop containing nucleoside triphosphate hydrolase"/>
    <property type="match status" value="1"/>
</dbReference>
<dbReference type="Proteomes" id="UP000324585">
    <property type="component" value="Unassembled WGS sequence"/>
</dbReference>
<comment type="caution">
    <text evidence="8">The sequence shown here is derived from an EMBL/GenBank/DDBJ whole genome shotgun (WGS) entry which is preliminary data.</text>
</comment>
<feature type="compositionally biased region" description="Basic and acidic residues" evidence="5">
    <location>
        <begin position="380"/>
        <end position="391"/>
    </location>
</feature>
<accession>A0A5J4YS92</accession>
<protein>
    <submittedName>
        <fullName evidence="8">Putative ATP-dependent helicase</fullName>
    </submittedName>
</protein>
<dbReference type="Gene3D" id="3.40.50.300">
    <property type="entry name" value="P-loop containing nucleotide triphosphate hydrolases"/>
    <property type="match status" value="2"/>
</dbReference>
<dbReference type="GO" id="GO:0016787">
    <property type="term" value="F:hydrolase activity"/>
    <property type="evidence" value="ECO:0007669"/>
    <property type="project" value="UniProtKB-KW"/>
</dbReference>
<evidence type="ECO:0000256" key="5">
    <source>
        <dbReference type="SAM" id="MobiDB-lite"/>
    </source>
</evidence>
<evidence type="ECO:0000259" key="7">
    <source>
        <dbReference type="Pfam" id="PF13087"/>
    </source>
</evidence>
<organism evidence="8 9">
    <name type="scientific">Porphyridium purpureum</name>
    <name type="common">Red alga</name>
    <name type="synonym">Porphyridium cruentum</name>
    <dbReference type="NCBI Taxonomy" id="35688"/>
    <lineage>
        <taxon>Eukaryota</taxon>
        <taxon>Rhodophyta</taxon>
        <taxon>Bangiophyceae</taxon>
        <taxon>Porphyridiales</taxon>
        <taxon>Porphyridiaceae</taxon>
        <taxon>Porphyridium</taxon>
    </lineage>
</organism>
<feature type="region of interest" description="Disordered" evidence="5">
    <location>
        <begin position="364"/>
        <end position="413"/>
    </location>
</feature>
<evidence type="ECO:0000313" key="9">
    <source>
        <dbReference type="Proteomes" id="UP000324585"/>
    </source>
</evidence>
<proteinExistence type="predicted"/>
<keyword evidence="2" id="KW-0378">Hydrolase</keyword>
<feature type="region of interest" description="Disordered" evidence="5">
    <location>
        <begin position="1068"/>
        <end position="1095"/>
    </location>
</feature>
<name>A0A5J4YS92_PORPP</name>
<dbReference type="PANTHER" id="PTHR10887:SF495">
    <property type="entry name" value="HELICASE SENATAXIN ISOFORM X1-RELATED"/>
    <property type="match status" value="1"/>
</dbReference>
<dbReference type="Pfam" id="PF13087">
    <property type="entry name" value="AAA_12"/>
    <property type="match status" value="1"/>
</dbReference>
<reference evidence="9" key="1">
    <citation type="journal article" date="2019" name="Nat. Commun.">
        <title>Expansion of phycobilisome linker gene families in mesophilic red algae.</title>
        <authorList>
            <person name="Lee J."/>
            <person name="Kim D."/>
            <person name="Bhattacharya D."/>
            <person name="Yoon H.S."/>
        </authorList>
    </citation>
    <scope>NUCLEOTIDE SEQUENCE [LARGE SCALE GENOMIC DNA]</scope>
    <source>
        <strain evidence="9">CCMP 1328</strain>
    </source>
</reference>
<evidence type="ECO:0000313" key="8">
    <source>
        <dbReference type="EMBL" id="KAA8493683.1"/>
    </source>
</evidence>